<sequence length="47" mass="5220">EIGRVRLRTTVPLLADEYRRNRTTGGFVIIDETTNRTVGAGMIVETA</sequence>
<reference evidence="4 5" key="1">
    <citation type="submission" date="2024-10" db="EMBL/GenBank/DDBJ databases">
        <title>The Natural Products Discovery Center: Release of the First 8490 Sequenced Strains for Exploring Actinobacteria Biosynthetic Diversity.</title>
        <authorList>
            <person name="Kalkreuter E."/>
            <person name="Kautsar S.A."/>
            <person name="Yang D."/>
            <person name="Bader C.D."/>
            <person name="Teijaro C.N."/>
            <person name="Fluegel L."/>
            <person name="Davis C.M."/>
            <person name="Simpson J.R."/>
            <person name="Lauterbach L."/>
            <person name="Steele A.D."/>
            <person name="Gui C."/>
            <person name="Meng S."/>
            <person name="Li G."/>
            <person name="Viehrig K."/>
            <person name="Ye F."/>
            <person name="Su P."/>
            <person name="Kiefer A.F."/>
            <person name="Nichols A."/>
            <person name="Cepeda A.J."/>
            <person name="Yan W."/>
            <person name="Fan B."/>
            <person name="Jiang Y."/>
            <person name="Adhikari A."/>
            <person name="Zheng C.-J."/>
            <person name="Schuster L."/>
            <person name="Cowan T.M."/>
            <person name="Smanski M.J."/>
            <person name="Chevrette M.G."/>
            <person name="De Carvalho L.P.S."/>
            <person name="Shen B."/>
        </authorList>
    </citation>
    <scope>NUCLEOTIDE SEQUENCE [LARGE SCALE GENOMIC DNA]</scope>
    <source>
        <strain evidence="4 5">NPDC021253</strain>
    </source>
</reference>
<dbReference type="SUPFAM" id="SSF50465">
    <property type="entry name" value="EF-Tu/eEF-1alpha/eIF2-gamma C-terminal domain"/>
    <property type="match status" value="1"/>
</dbReference>
<keyword evidence="4" id="KW-0548">Nucleotidyltransferase</keyword>
<evidence type="ECO:0000313" key="5">
    <source>
        <dbReference type="Proteomes" id="UP001611075"/>
    </source>
</evidence>
<comment type="caution">
    <text evidence="4">The sequence shown here is derived from an EMBL/GenBank/DDBJ whole genome shotgun (WGS) entry which is preliminary data.</text>
</comment>
<gene>
    <name evidence="4" type="ORF">ACH4OY_08550</name>
</gene>
<evidence type="ECO:0000259" key="3">
    <source>
        <dbReference type="Pfam" id="PF22594"/>
    </source>
</evidence>
<feature type="non-terminal residue" evidence="4">
    <location>
        <position position="1"/>
    </location>
</feature>
<name>A0ABW7SGB5_9ACTN</name>
<organism evidence="4 5">
    <name type="scientific">Micromonospora rubida</name>
    <dbReference type="NCBI Taxonomy" id="2697657"/>
    <lineage>
        <taxon>Bacteria</taxon>
        <taxon>Bacillati</taxon>
        <taxon>Actinomycetota</taxon>
        <taxon>Actinomycetes</taxon>
        <taxon>Micromonosporales</taxon>
        <taxon>Micromonosporaceae</taxon>
        <taxon>Micromonospora</taxon>
    </lineage>
</organism>
<dbReference type="InterPro" id="IPR009001">
    <property type="entry name" value="Transl_elong_EF1A/Init_IF2_C"/>
</dbReference>
<keyword evidence="2" id="KW-0342">GTP-binding</keyword>
<accession>A0ABW7SGB5</accession>
<dbReference type="Proteomes" id="UP001611075">
    <property type="component" value="Unassembled WGS sequence"/>
</dbReference>
<evidence type="ECO:0000313" key="4">
    <source>
        <dbReference type="EMBL" id="MFI0792735.1"/>
    </source>
</evidence>
<dbReference type="Gene3D" id="2.40.30.10">
    <property type="entry name" value="Translation factors"/>
    <property type="match status" value="1"/>
</dbReference>
<protein>
    <submittedName>
        <fullName evidence="4">Sulfate adenylyltransferase</fullName>
    </submittedName>
</protein>
<evidence type="ECO:0000256" key="1">
    <source>
        <dbReference type="ARBA" id="ARBA00022741"/>
    </source>
</evidence>
<feature type="domain" description="GTP-eEF1A C-terminal" evidence="3">
    <location>
        <begin position="1"/>
        <end position="43"/>
    </location>
</feature>
<evidence type="ECO:0000256" key="2">
    <source>
        <dbReference type="ARBA" id="ARBA00023134"/>
    </source>
</evidence>
<proteinExistence type="predicted"/>
<dbReference type="InterPro" id="IPR054696">
    <property type="entry name" value="GTP-eEF1A_C"/>
</dbReference>
<dbReference type="Pfam" id="PF22594">
    <property type="entry name" value="GTP-eEF1A_C"/>
    <property type="match status" value="1"/>
</dbReference>
<keyword evidence="5" id="KW-1185">Reference proteome</keyword>
<keyword evidence="4" id="KW-0808">Transferase</keyword>
<dbReference type="GO" id="GO:0016779">
    <property type="term" value="F:nucleotidyltransferase activity"/>
    <property type="evidence" value="ECO:0007669"/>
    <property type="project" value="UniProtKB-KW"/>
</dbReference>
<dbReference type="EMBL" id="JBIRPU010000004">
    <property type="protein sequence ID" value="MFI0792735.1"/>
    <property type="molecule type" value="Genomic_DNA"/>
</dbReference>
<keyword evidence="1" id="KW-0547">Nucleotide-binding</keyword>